<keyword evidence="2" id="KW-1185">Reference proteome</keyword>
<evidence type="ECO:0000313" key="1">
    <source>
        <dbReference type="EMBL" id="EKU95338.1"/>
    </source>
</evidence>
<dbReference type="AlphaFoldDB" id="K9EFC6"/>
<dbReference type="EMBL" id="AGWL01000003">
    <property type="protein sequence ID" value="EKU95338.1"/>
    <property type="molecule type" value="Genomic_DNA"/>
</dbReference>
<name>K9EFC6_9ACTO</name>
<dbReference type="eggNOG" id="COG3358">
    <property type="taxonomic scope" value="Bacteria"/>
</dbReference>
<proteinExistence type="predicted"/>
<dbReference type="PANTHER" id="PTHR41913">
    <property type="entry name" value="DUF1684 DOMAIN-CONTAINING PROTEIN"/>
    <property type="match status" value="1"/>
</dbReference>
<comment type="caution">
    <text evidence="1">The sequence shown here is derived from an EMBL/GenBank/DDBJ whole genome shotgun (WGS) entry which is preliminary data.</text>
</comment>
<dbReference type="STRING" id="202789.GCA_001457435_01429"/>
<dbReference type="InterPro" id="IPR012467">
    <property type="entry name" value="DUF1684"/>
</dbReference>
<evidence type="ECO:0008006" key="3">
    <source>
        <dbReference type="Google" id="ProtNLM"/>
    </source>
</evidence>
<reference evidence="1 2" key="1">
    <citation type="submission" date="2012-09" db="EMBL/GenBank/DDBJ databases">
        <title>The Genome Sequence of Actinobaculum massiliae ACS-171-V-COL2.</title>
        <authorList>
            <consortium name="The Broad Institute Genome Sequencing Platform"/>
            <person name="Earl A."/>
            <person name="Ward D."/>
            <person name="Feldgarden M."/>
            <person name="Gevers D."/>
            <person name="Saerens B."/>
            <person name="Vaneechoutte M."/>
            <person name="Walker B."/>
            <person name="Young S.K."/>
            <person name="Zeng Q."/>
            <person name="Gargeya S."/>
            <person name="Fitzgerald M."/>
            <person name="Haas B."/>
            <person name="Abouelleil A."/>
            <person name="Alvarado L."/>
            <person name="Arachchi H.M."/>
            <person name="Berlin A."/>
            <person name="Chapman S.B."/>
            <person name="Goldberg J."/>
            <person name="Griggs A."/>
            <person name="Gujja S."/>
            <person name="Hansen M."/>
            <person name="Howarth C."/>
            <person name="Imamovic A."/>
            <person name="Larimer J."/>
            <person name="McCowen C."/>
            <person name="Montmayeur A."/>
            <person name="Murphy C."/>
            <person name="Neiman D."/>
            <person name="Pearson M."/>
            <person name="Priest M."/>
            <person name="Roberts A."/>
            <person name="Saif S."/>
            <person name="Shea T."/>
            <person name="Sisk P."/>
            <person name="Sykes S."/>
            <person name="Wortman J."/>
            <person name="Nusbaum C."/>
            <person name="Birren B."/>
        </authorList>
    </citation>
    <scope>NUCLEOTIDE SEQUENCE [LARGE SCALE GENOMIC DNA]</scope>
    <source>
        <strain evidence="2">ACS-171-V-Col2</strain>
    </source>
</reference>
<dbReference type="Pfam" id="PF07920">
    <property type="entry name" value="DUF1684"/>
    <property type="match status" value="1"/>
</dbReference>
<dbReference type="HOGENOM" id="CLU_093051_0_0_11"/>
<evidence type="ECO:0000313" key="2">
    <source>
        <dbReference type="Proteomes" id="UP000009888"/>
    </source>
</evidence>
<dbReference type="Proteomes" id="UP000009888">
    <property type="component" value="Unassembled WGS sequence"/>
</dbReference>
<dbReference type="PATRIC" id="fig|883066.3.peg.722"/>
<protein>
    <recommendedName>
        <fullName evidence="3">DUF1684 domain-containing protein</fullName>
    </recommendedName>
</protein>
<sequence length="282" mass="31023">MTDFEAETSIENIEFKLARWQEWRLRRERELADPHGWLSLVSFQWLTSEPVSVSGFPGDFWEAEDGAHARFSPDDAVTQSGQPVTEVRIGTAEDGSDFSLRAGDVIAEVGMRGGRYMVRVRDPRSETLANFSGVPVFPYRASNVVVGKFRAYNEPREVEISTAREGLSGRARLVGEVSFEYDGAAVTLAVQGDADEQLTVLFHDETNGQETDAWRFVSFPGPGANHRESAGQFVAARAGDVQIDFNRALNFPMAFSDFATCPAPPAGNSIPARVEAGEKKAR</sequence>
<accession>K9EFC6</accession>
<organism evidence="1 2">
    <name type="scientific">Actinobaculum massiliense ACS-171-V-Col2</name>
    <dbReference type="NCBI Taxonomy" id="883066"/>
    <lineage>
        <taxon>Bacteria</taxon>
        <taxon>Bacillati</taxon>
        <taxon>Actinomycetota</taxon>
        <taxon>Actinomycetes</taxon>
        <taxon>Actinomycetales</taxon>
        <taxon>Actinomycetaceae</taxon>
        <taxon>Actinobaculum</taxon>
    </lineage>
</organism>
<dbReference type="RefSeq" id="WP_007000909.1">
    <property type="nucleotide sequence ID" value="NZ_JH992955.1"/>
</dbReference>
<dbReference type="PANTHER" id="PTHR41913:SF1">
    <property type="entry name" value="DUF1684 DOMAIN-CONTAINING PROTEIN"/>
    <property type="match status" value="1"/>
</dbReference>
<gene>
    <name evidence="1" type="ORF">HMPREF9233_00703</name>
</gene>